<keyword evidence="2" id="KW-0472">Membrane</keyword>
<dbReference type="PROSITE" id="PS50005">
    <property type="entry name" value="TPR"/>
    <property type="match status" value="1"/>
</dbReference>
<evidence type="ECO:0000256" key="3">
    <source>
        <dbReference type="SAM" id="SignalP"/>
    </source>
</evidence>
<feature type="transmembrane region" description="Helical" evidence="2">
    <location>
        <begin position="993"/>
        <end position="1010"/>
    </location>
</feature>
<dbReference type="PANTHER" id="PTHR10098:SF108">
    <property type="entry name" value="TETRATRICOPEPTIDE REPEAT PROTEIN 28"/>
    <property type="match status" value="1"/>
</dbReference>
<feature type="signal peptide" evidence="3">
    <location>
        <begin position="1"/>
        <end position="23"/>
    </location>
</feature>
<evidence type="ECO:0000313" key="5">
    <source>
        <dbReference type="EMBL" id="MFD2037368.1"/>
    </source>
</evidence>
<evidence type="ECO:0000256" key="1">
    <source>
        <dbReference type="PROSITE-ProRule" id="PRU00339"/>
    </source>
</evidence>
<dbReference type="InterPro" id="IPR011990">
    <property type="entry name" value="TPR-like_helical_dom_sf"/>
</dbReference>
<dbReference type="EMBL" id="JBHUHR010000048">
    <property type="protein sequence ID" value="MFD2037368.1"/>
    <property type="molecule type" value="Genomic_DNA"/>
</dbReference>
<dbReference type="Proteomes" id="UP001597361">
    <property type="component" value="Unassembled WGS sequence"/>
</dbReference>
<dbReference type="RefSeq" id="WP_376889196.1">
    <property type="nucleotide sequence ID" value="NZ_JBHUHR010000048.1"/>
</dbReference>
<feature type="chain" id="PRO_5047541677" evidence="3">
    <location>
        <begin position="24"/>
        <end position="1018"/>
    </location>
</feature>
<dbReference type="Pfam" id="PF13181">
    <property type="entry name" value="TPR_8"/>
    <property type="match status" value="1"/>
</dbReference>
<keyword evidence="2" id="KW-1133">Transmembrane helix</keyword>
<keyword evidence="6" id="KW-1185">Reference proteome</keyword>
<dbReference type="InterPro" id="IPR019734">
    <property type="entry name" value="TPR_rpt"/>
</dbReference>
<evidence type="ECO:0000313" key="6">
    <source>
        <dbReference type="Proteomes" id="UP001597361"/>
    </source>
</evidence>
<sequence length="1018" mass="117585">MNSTSIRLVISTFLFFLVSHTFAQEKSQDSTTFNYNKSKLDTIKSQSKSNPQSEIQNRKQLKELEAFFKSSGNYEEYLECLSLLSSSFHQEANSDSSLHYLKKGIVDVIRPKKTSHTELINIFYNRYASFLNDAGQYKNSKDIYEEQLDHLRKNDTLGLARAYNNFAVLLNNMKENEQSLRYYDSCLTVLKRTGLDTASQLAKVAYQNQAMPKMNMGQFQEALESLRKCEINLVNLNMQDNPGEVILTSLYYAYVYCYKNEFPEDLENAYGYARKGYEMLYSINKDHFYMTYFYLIMGDIEEKKGDLDQSLAYFKQAVDLKAKLHGETNDDMPSMLTILGRVSSNIGQQDSAAYYFNKVHRFYDNPDQIKTYDYIEYLFENADFLLKFDQIDQAKNKLFEALKAYIPAYTWKNGIADNPPLELIPDNYQSAFFFIKKAEITKKIAELNQDTDLLEASLDAYVIGIFLLNKSKNAIFNLRSKSQYGQQKSVYYTDAIQIASALYLKTKDKRFWEKAFQLSDLNKSSNLKHHLNQRSNASKSYIPPKFQTQELELKTEINFLEQQAYRDSFTKAIQSKSNDSTLQLIIKKKEEMNQLLTKYKADFPNYYDMQYGGLDFLNKGAFDNDQTKSLRASKKLIVQYHDFGDGILLAYLKGQKEGLIKIKKDRLFDDNLNQFIRDSKNPNSEDYQASAYYLYQKLIEPVLKVASAEQIVIIPDGELNHINFEVLIVNPIEEKTDYKKFNYLMKNHTITYHYASSLIKFNKSHLSKKQIDFMGFAPYQQADEPFLITQSERSSYIDLASYTPLPYSDREVTEISKKFSGKGFFGKEAKESYLKKEGTQSNILHFATHSYIDQDNPIFSSLLLSADENDDGILYTHELFEMNFKADLVTLSACNSGFGEIQKGEGSISLARGFMYANVPNVLMSLWAVSDQSTSKLMTLFYDKIYDGESYSDAIRNAKLDFLIQADENTAHPYYWAGFVYLGDVESDEPNSLYYFLIAALSLITVYYVSRKIKASRS</sequence>
<dbReference type="Gene3D" id="1.25.40.10">
    <property type="entry name" value="Tetratricopeptide repeat domain"/>
    <property type="match status" value="2"/>
</dbReference>
<dbReference type="PANTHER" id="PTHR10098">
    <property type="entry name" value="RAPSYN-RELATED"/>
    <property type="match status" value="1"/>
</dbReference>
<keyword evidence="3" id="KW-0732">Signal</keyword>
<dbReference type="SMART" id="SM00028">
    <property type="entry name" value="TPR"/>
    <property type="match status" value="3"/>
</dbReference>
<reference evidence="6" key="1">
    <citation type="journal article" date="2019" name="Int. J. Syst. Evol. Microbiol.">
        <title>The Global Catalogue of Microorganisms (GCM) 10K type strain sequencing project: providing services to taxonomists for standard genome sequencing and annotation.</title>
        <authorList>
            <consortium name="The Broad Institute Genomics Platform"/>
            <consortium name="The Broad Institute Genome Sequencing Center for Infectious Disease"/>
            <person name="Wu L."/>
            <person name="Ma J."/>
        </authorList>
    </citation>
    <scope>NUCLEOTIDE SEQUENCE [LARGE SCALE GENOMIC DNA]</scope>
    <source>
        <strain evidence="6">CGMCC 1.15180</strain>
    </source>
</reference>
<keyword evidence="2" id="KW-0812">Transmembrane</keyword>
<dbReference type="InterPro" id="IPR024983">
    <property type="entry name" value="CHAT_dom"/>
</dbReference>
<evidence type="ECO:0000259" key="4">
    <source>
        <dbReference type="Pfam" id="PF12770"/>
    </source>
</evidence>
<comment type="caution">
    <text evidence="5">The sequence shown here is derived from an EMBL/GenBank/DDBJ whole genome shotgun (WGS) entry which is preliminary data.</text>
</comment>
<gene>
    <name evidence="5" type="ORF">ACFSKL_21400</name>
</gene>
<proteinExistence type="predicted"/>
<accession>A0ABW4VRC3</accession>
<keyword evidence="1" id="KW-0802">TPR repeat</keyword>
<dbReference type="SUPFAM" id="SSF48452">
    <property type="entry name" value="TPR-like"/>
    <property type="match status" value="2"/>
</dbReference>
<feature type="repeat" description="TPR" evidence="1">
    <location>
        <begin position="291"/>
        <end position="324"/>
    </location>
</feature>
<organism evidence="5 6">
    <name type="scientific">Belliella marina</name>
    <dbReference type="NCBI Taxonomy" id="1644146"/>
    <lineage>
        <taxon>Bacteria</taxon>
        <taxon>Pseudomonadati</taxon>
        <taxon>Bacteroidota</taxon>
        <taxon>Cytophagia</taxon>
        <taxon>Cytophagales</taxon>
        <taxon>Cyclobacteriaceae</taxon>
        <taxon>Belliella</taxon>
    </lineage>
</organism>
<protein>
    <submittedName>
        <fullName evidence="5">CHAT domain-containing protein</fullName>
    </submittedName>
</protein>
<evidence type="ECO:0000256" key="2">
    <source>
        <dbReference type="SAM" id="Phobius"/>
    </source>
</evidence>
<name>A0ABW4VRC3_9BACT</name>
<dbReference type="Pfam" id="PF12770">
    <property type="entry name" value="CHAT"/>
    <property type="match status" value="1"/>
</dbReference>
<feature type="domain" description="CHAT" evidence="4">
    <location>
        <begin position="689"/>
        <end position="984"/>
    </location>
</feature>